<dbReference type="Gene3D" id="3.40.30.10">
    <property type="entry name" value="Glutaredoxin"/>
    <property type="match status" value="1"/>
</dbReference>
<keyword evidence="3" id="KW-1185">Reference proteome</keyword>
<dbReference type="RefSeq" id="WP_091813976.1">
    <property type="nucleotide sequence ID" value="NZ_FNCQ01000001.1"/>
</dbReference>
<reference evidence="3" key="1">
    <citation type="submission" date="2016-10" db="EMBL/GenBank/DDBJ databases">
        <authorList>
            <person name="Varghese N."/>
            <person name="Submissions S."/>
        </authorList>
    </citation>
    <scope>NUCLEOTIDE SEQUENCE [LARGE SCALE GENOMIC DNA]</scope>
    <source>
        <strain evidence="3">BP1-148</strain>
    </source>
</reference>
<protein>
    <submittedName>
        <fullName evidence="2">Thioredoxin-like</fullName>
    </submittedName>
</protein>
<keyword evidence="1" id="KW-0732">Signal</keyword>
<proteinExistence type="predicted"/>
<name>A0A1G7SDK0_9BACT</name>
<accession>A0A1G7SDK0</accession>
<evidence type="ECO:0000313" key="2">
    <source>
        <dbReference type="EMBL" id="SDG21108.1"/>
    </source>
</evidence>
<evidence type="ECO:0000313" key="3">
    <source>
        <dbReference type="Proteomes" id="UP000198779"/>
    </source>
</evidence>
<dbReference type="EMBL" id="FNCQ01000001">
    <property type="protein sequence ID" value="SDG21108.1"/>
    <property type="molecule type" value="Genomic_DNA"/>
</dbReference>
<organism evidence="2 3">
    <name type="scientific">Prevotella communis</name>
    <dbReference type="NCBI Taxonomy" id="2913614"/>
    <lineage>
        <taxon>Bacteria</taxon>
        <taxon>Pseudomonadati</taxon>
        <taxon>Bacteroidota</taxon>
        <taxon>Bacteroidia</taxon>
        <taxon>Bacteroidales</taxon>
        <taxon>Prevotellaceae</taxon>
        <taxon>Prevotella</taxon>
    </lineage>
</organism>
<sequence>MKSTIITILLALLSAGIEAKTFKTIKNPEAMACVNMFYGKLEARKVIFSDTATTVHFTIRYKQGQTFSFSKDSHLIDENGNRYSLRSTEGIKAGSWLKVPESGTMDFTMHFEPMPKKVQLFDFTEGDFSTAFMLLGIHDQKMKLKVPTLQELSKANPWTRPTDWLKTDTITIQGRIEGYDAEKFGFTSMECYYEDAFEKDDATLVLDIAPDGSFQKKFQASYPIHHAFHTRSSKVGFEEIPFFARPGETIDITIKKNEHGQLECYYNNGSSKEVEHWLKTDSRIDMLAQNLGMFKGKMSEMGEVANRTWHYMLYQLNKESLSHHYTPMEMQLALAELQVSYAKSLMDYAMYHEDDQVKYEQQNGMNHQKIVDSVEYENIRKLEYYTPLHRANLDNPLTLISSNYPITINRIQFARPIWNAKYEDGGYVINEENEKKVIEKISKAWCDLMGCDQLNLMGQLCLYKEYLGNFNFWRHDEAYLRSMVSVYLEKYTNPYIHQKAEAYYTQKMAQTELSTPLSADNAAADLIRSLCAKYPGRYLMIDFWGMGCGPCRSAIQSSKNLRKEIAKRDDIKLIFIAGERTAEGSEAYHNYVKEWLADEETVCITNADFTRLQELFRFNGIPHYETITPDCRRVRDDLQIRGFYNFDHEMKQLKERLK</sequence>
<feature type="chain" id="PRO_5011741315" evidence="1">
    <location>
        <begin position="20"/>
        <end position="658"/>
    </location>
</feature>
<gene>
    <name evidence="2" type="ORF">SAMN04487901_101279</name>
</gene>
<dbReference type="SUPFAM" id="SSF52833">
    <property type="entry name" value="Thioredoxin-like"/>
    <property type="match status" value="1"/>
</dbReference>
<evidence type="ECO:0000256" key="1">
    <source>
        <dbReference type="SAM" id="SignalP"/>
    </source>
</evidence>
<feature type="signal peptide" evidence="1">
    <location>
        <begin position="1"/>
        <end position="19"/>
    </location>
</feature>
<dbReference type="STRING" id="645274.SAMN04487901_101279"/>
<dbReference type="InterPro" id="IPR036249">
    <property type="entry name" value="Thioredoxin-like_sf"/>
</dbReference>
<dbReference type="Proteomes" id="UP000198779">
    <property type="component" value="Unassembled WGS sequence"/>
</dbReference>
<dbReference type="AlphaFoldDB" id="A0A1G7SDK0"/>